<proteinExistence type="predicted"/>
<evidence type="ECO:0000313" key="2">
    <source>
        <dbReference type="Proteomes" id="UP000499080"/>
    </source>
</evidence>
<dbReference type="AlphaFoldDB" id="A0A4Y1ZVB1"/>
<gene>
    <name evidence="1" type="ORF">AVEN_167990_1</name>
</gene>
<accession>A0A4Y1ZVB1</accession>
<reference evidence="1 2" key="1">
    <citation type="journal article" date="2019" name="Sci. Rep.">
        <title>Orb-weaving spider Araneus ventricosus genome elucidates the spidroin gene catalogue.</title>
        <authorList>
            <person name="Kono N."/>
            <person name="Nakamura H."/>
            <person name="Ohtoshi R."/>
            <person name="Moran D.A.P."/>
            <person name="Shinohara A."/>
            <person name="Yoshida Y."/>
            <person name="Fujiwara M."/>
            <person name="Mori M."/>
            <person name="Tomita M."/>
            <person name="Arakawa K."/>
        </authorList>
    </citation>
    <scope>NUCLEOTIDE SEQUENCE [LARGE SCALE GENOMIC DNA]</scope>
</reference>
<sequence>KIFVFNKLEDNVQIFGEDYSRFIHIGVRTTSNVSKFNRLFMELRIDDNYRIDDIGFTLFKGF</sequence>
<organism evidence="1 2">
    <name type="scientific">Araneus ventricosus</name>
    <name type="common">Orbweaver spider</name>
    <name type="synonym">Epeira ventricosa</name>
    <dbReference type="NCBI Taxonomy" id="182803"/>
    <lineage>
        <taxon>Eukaryota</taxon>
        <taxon>Metazoa</taxon>
        <taxon>Ecdysozoa</taxon>
        <taxon>Arthropoda</taxon>
        <taxon>Chelicerata</taxon>
        <taxon>Arachnida</taxon>
        <taxon>Araneae</taxon>
        <taxon>Araneomorphae</taxon>
        <taxon>Entelegynae</taxon>
        <taxon>Araneoidea</taxon>
        <taxon>Araneidae</taxon>
        <taxon>Araneus</taxon>
    </lineage>
</organism>
<protein>
    <submittedName>
        <fullName evidence="1">Uncharacterized protein</fullName>
    </submittedName>
</protein>
<comment type="caution">
    <text evidence="1">The sequence shown here is derived from an EMBL/GenBank/DDBJ whole genome shotgun (WGS) entry which is preliminary data.</text>
</comment>
<keyword evidence="2" id="KW-1185">Reference proteome</keyword>
<evidence type="ECO:0000313" key="1">
    <source>
        <dbReference type="EMBL" id="GBL68888.1"/>
    </source>
</evidence>
<dbReference type="Proteomes" id="UP000499080">
    <property type="component" value="Unassembled WGS sequence"/>
</dbReference>
<dbReference type="EMBL" id="BGPR01229176">
    <property type="protein sequence ID" value="GBL68888.1"/>
    <property type="molecule type" value="Genomic_DNA"/>
</dbReference>
<feature type="non-terminal residue" evidence="1">
    <location>
        <position position="1"/>
    </location>
</feature>
<name>A0A4Y1ZVB1_ARAVE</name>